<evidence type="ECO:0000313" key="6">
    <source>
        <dbReference type="Proteomes" id="UP000320496"/>
    </source>
</evidence>
<dbReference type="Pfam" id="PF01648">
    <property type="entry name" value="ACPS"/>
    <property type="match status" value="1"/>
</dbReference>
<dbReference type="PANTHER" id="PTHR12215:SF10">
    <property type="entry name" value="L-AMINOADIPATE-SEMIALDEHYDE DEHYDROGENASE-PHOSPHOPANTETHEINYL TRANSFERASE"/>
    <property type="match status" value="1"/>
</dbReference>
<gene>
    <name evidence="5" type="ORF">Mal4_48570</name>
</gene>
<dbReference type="RefSeq" id="WP_145371786.1">
    <property type="nucleotide sequence ID" value="NZ_CP036275.1"/>
</dbReference>
<comment type="similarity">
    <text evidence="1">Belongs to the P-Pant transferase superfamily. Gsp/Sfp/HetI/AcpT family.</text>
</comment>
<dbReference type="GO" id="GO:0008897">
    <property type="term" value="F:holo-[acyl-carrier-protein] synthase activity"/>
    <property type="evidence" value="ECO:0007669"/>
    <property type="project" value="InterPro"/>
</dbReference>
<evidence type="ECO:0000313" key="5">
    <source>
        <dbReference type="EMBL" id="QDU40499.1"/>
    </source>
</evidence>
<feature type="domain" description="4'-phosphopantetheinyl transferase" evidence="4">
    <location>
        <begin position="126"/>
        <end position="185"/>
    </location>
</feature>
<keyword evidence="6" id="KW-1185">Reference proteome</keyword>
<dbReference type="Proteomes" id="UP000320496">
    <property type="component" value="Chromosome"/>
</dbReference>
<reference evidence="5 6" key="1">
    <citation type="submission" date="2019-02" db="EMBL/GenBank/DDBJ databases">
        <title>Deep-cultivation of Planctomycetes and their phenomic and genomic characterization uncovers novel biology.</title>
        <authorList>
            <person name="Wiegand S."/>
            <person name="Jogler M."/>
            <person name="Boedeker C."/>
            <person name="Pinto D."/>
            <person name="Vollmers J."/>
            <person name="Rivas-Marin E."/>
            <person name="Kohn T."/>
            <person name="Peeters S.H."/>
            <person name="Heuer A."/>
            <person name="Rast P."/>
            <person name="Oberbeckmann S."/>
            <person name="Bunk B."/>
            <person name="Jeske O."/>
            <person name="Meyerdierks A."/>
            <person name="Storesund J.E."/>
            <person name="Kallscheuer N."/>
            <person name="Luecker S."/>
            <person name="Lage O.M."/>
            <person name="Pohl T."/>
            <person name="Merkel B.J."/>
            <person name="Hornburger P."/>
            <person name="Mueller R.-W."/>
            <person name="Bruemmer F."/>
            <person name="Labrenz M."/>
            <person name="Spormann A.M."/>
            <person name="Op den Camp H."/>
            <person name="Overmann J."/>
            <person name="Amann R."/>
            <person name="Jetten M.S.M."/>
            <person name="Mascher T."/>
            <person name="Medema M.H."/>
            <person name="Devos D.P."/>
            <person name="Kaster A.-K."/>
            <person name="Ovreas L."/>
            <person name="Rohde M."/>
            <person name="Galperin M.Y."/>
            <person name="Jogler C."/>
        </authorList>
    </citation>
    <scope>NUCLEOTIDE SEQUENCE [LARGE SCALE GENOMIC DNA]</scope>
    <source>
        <strain evidence="5 6">Mal4</strain>
    </source>
</reference>
<name>A0A517ZDF3_9PLAN</name>
<evidence type="ECO:0000256" key="1">
    <source>
        <dbReference type="ARBA" id="ARBA00010990"/>
    </source>
</evidence>
<dbReference type="InterPro" id="IPR008278">
    <property type="entry name" value="4-PPantetheinyl_Trfase_dom"/>
</dbReference>
<feature type="region of interest" description="Disordered" evidence="3">
    <location>
        <begin position="197"/>
        <end position="216"/>
    </location>
</feature>
<dbReference type="EMBL" id="CP036275">
    <property type="protein sequence ID" value="QDU40499.1"/>
    <property type="molecule type" value="Genomic_DNA"/>
</dbReference>
<dbReference type="PANTHER" id="PTHR12215">
    <property type="entry name" value="PHOSPHOPANTETHEINE TRANSFERASE"/>
    <property type="match status" value="1"/>
</dbReference>
<dbReference type="GO" id="GO:0005829">
    <property type="term" value="C:cytosol"/>
    <property type="evidence" value="ECO:0007669"/>
    <property type="project" value="TreeGrafter"/>
</dbReference>
<organism evidence="5 6">
    <name type="scientific">Maioricimonas rarisocia</name>
    <dbReference type="NCBI Taxonomy" id="2528026"/>
    <lineage>
        <taxon>Bacteria</taxon>
        <taxon>Pseudomonadati</taxon>
        <taxon>Planctomycetota</taxon>
        <taxon>Planctomycetia</taxon>
        <taxon>Planctomycetales</taxon>
        <taxon>Planctomycetaceae</taxon>
        <taxon>Maioricimonas</taxon>
    </lineage>
</organism>
<dbReference type="AlphaFoldDB" id="A0A517ZDF3"/>
<evidence type="ECO:0000256" key="3">
    <source>
        <dbReference type="SAM" id="MobiDB-lite"/>
    </source>
</evidence>
<proteinExistence type="inferred from homology"/>
<dbReference type="GO" id="GO:0019878">
    <property type="term" value="P:lysine biosynthetic process via aminoadipic acid"/>
    <property type="evidence" value="ECO:0007669"/>
    <property type="project" value="TreeGrafter"/>
</dbReference>
<feature type="compositionally biased region" description="Polar residues" evidence="3">
    <location>
        <begin position="264"/>
        <end position="274"/>
    </location>
</feature>
<feature type="compositionally biased region" description="Polar residues" evidence="3">
    <location>
        <begin position="197"/>
        <end position="210"/>
    </location>
</feature>
<dbReference type="KEGG" id="mri:Mal4_48570"/>
<sequence>MIAHRRIDGAVVACSEIERLLEDEPASNWLSAVERAAISAMRHEPARKERLAGRILAKMLVLRQLADEAAMTSCSPHQVQIDSRDGLGRRIAPRVSRDGRWLNCSLSISHAGSIVAAVLSTEETRPVGVDVTNHAADRQGTLSLWLTAAEQRVAAESGVEGAVRLWNLKEAAFKALAEGRHFRPLQWDVSGCLWQSSDPGGEHGSQSRGTQVDECNGNRYGVAGVRDCTAVDDSRFHADSVGEPRVSVTAPVGESANEPHDSQSRGTRSGTSESDGVVTSDCRHTSTGHVRMLTARGWMTRPVDIHMWNAGDALICVVRARTNTWSELPADDQPADTFTIQIPRPRLPELSGC</sequence>
<dbReference type="GO" id="GO:0000287">
    <property type="term" value="F:magnesium ion binding"/>
    <property type="evidence" value="ECO:0007669"/>
    <property type="project" value="InterPro"/>
</dbReference>
<dbReference type="InterPro" id="IPR037143">
    <property type="entry name" value="4-PPantetheinyl_Trfase_dom_sf"/>
</dbReference>
<dbReference type="InterPro" id="IPR050559">
    <property type="entry name" value="P-Pant_transferase_sf"/>
</dbReference>
<accession>A0A517ZDF3</accession>
<evidence type="ECO:0000259" key="4">
    <source>
        <dbReference type="Pfam" id="PF01648"/>
    </source>
</evidence>
<protein>
    <recommendedName>
        <fullName evidence="4">4'-phosphopantetheinyl transferase domain-containing protein</fullName>
    </recommendedName>
</protein>
<dbReference type="SUPFAM" id="SSF56214">
    <property type="entry name" value="4'-phosphopantetheinyl transferase"/>
    <property type="match status" value="2"/>
</dbReference>
<dbReference type="OrthoDB" id="211177at2"/>
<feature type="region of interest" description="Disordered" evidence="3">
    <location>
        <begin position="239"/>
        <end position="283"/>
    </location>
</feature>
<evidence type="ECO:0000256" key="2">
    <source>
        <dbReference type="ARBA" id="ARBA00022679"/>
    </source>
</evidence>
<keyword evidence="2" id="KW-0808">Transferase</keyword>
<dbReference type="Gene3D" id="3.90.470.20">
    <property type="entry name" value="4'-phosphopantetheinyl transferase domain"/>
    <property type="match status" value="2"/>
</dbReference>